<proteinExistence type="inferred from homology"/>
<accession>A0A835HII8</accession>
<evidence type="ECO:0000313" key="2">
    <source>
        <dbReference type="EMBL" id="KAF9599661.1"/>
    </source>
</evidence>
<reference evidence="2 3" key="1">
    <citation type="submission" date="2020-10" db="EMBL/GenBank/DDBJ databases">
        <title>The Coptis chinensis genome and diversification of protoberbering-type alkaloids.</title>
        <authorList>
            <person name="Wang B."/>
            <person name="Shu S."/>
            <person name="Song C."/>
            <person name="Liu Y."/>
        </authorList>
    </citation>
    <scope>NUCLEOTIDE SEQUENCE [LARGE SCALE GENOMIC DNA]</scope>
    <source>
        <strain evidence="2">HL-2020</strain>
        <tissue evidence="2">Leaf</tissue>
    </source>
</reference>
<evidence type="ECO:0008006" key="4">
    <source>
        <dbReference type="Google" id="ProtNLM"/>
    </source>
</evidence>
<dbReference type="AlphaFoldDB" id="A0A835HII8"/>
<evidence type="ECO:0000313" key="3">
    <source>
        <dbReference type="Proteomes" id="UP000631114"/>
    </source>
</evidence>
<evidence type="ECO:0000256" key="1">
    <source>
        <dbReference type="ARBA" id="ARBA00006781"/>
    </source>
</evidence>
<sequence>MEIKEFLLEVCRKDVTRDLRVLLEKQAHNVGLLVSQHVVNLPPQLLPPLFDGLFDEVSWATEDEPTKELQESFCFRYYILATKVYKHKNTDQKGTSKGSIDDPIIYIKPEDEIFHKLSSWSCSFALRTGQLVAQELRNYRLMGLVMAVQADKVQIFRKELHSLINGS</sequence>
<dbReference type="Pfam" id="PF13862">
    <property type="entry name" value="BCCIP"/>
    <property type="match status" value="1"/>
</dbReference>
<dbReference type="EMBL" id="JADFTS010000006">
    <property type="protein sequence ID" value="KAF9599661.1"/>
    <property type="molecule type" value="Genomic_DNA"/>
</dbReference>
<gene>
    <name evidence="2" type="ORF">IFM89_001607</name>
</gene>
<comment type="similarity">
    <text evidence="1">Belongs to the BCP1 family.</text>
</comment>
<protein>
    <recommendedName>
        <fullName evidence="4">Protein BCCIP homolog</fullName>
    </recommendedName>
</protein>
<dbReference type="PANTHER" id="PTHR13261:SF0">
    <property type="entry name" value="BRCA2 AND CDKN1A-INTERACTING PROTEIN"/>
    <property type="match status" value="1"/>
</dbReference>
<dbReference type="GO" id="GO:0005634">
    <property type="term" value="C:nucleus"/>
    <property type="evidence" value="ECO:0007669"/>
    <property type="project" value="TreeGrafter"/>
</dbReference>
<organism evidence="2 3">
    <name type="scientific">Coptis chinensis</name>
    <dbReference type="NCBI Taxonomy" id="261450"/>
    <lineage>
        <taxon>Eukaryota</taxon>
        <taxon>Viridiplantae</taxon>
        <taxon>Streptophyta</taxon>
        <taxon>Embryophyta</taxon>
        <taxon>Tracheophyta</taxon>
        <taxon>Spermatophyta</taxon>
        <taxon>Magnoliopsida</taxon>
        <taxon>Ranunculales</taxon>
        <taxon>Ranunculaceae</taxon>
        <taxon>Coptidoideae</taxon>
        <taxon>Coptis</taxon>
    </lineage>
</organism>
<name>A0A835HII8_9MAGN</name>
<dbReference type="OrthoDB" id="27543at2759"/>
<comment type="caution">
    <text evidence="2">The sequence shown here is derived from an EMBL/GenBank/DDBJ whole genome shotgun (WGS) entry which is preliminary data.</text>
</comment>
<keyword evidence="3" id="KW-1185">Reference proteome</keyword>
<dbReference type="Proteomes" id="UP000631114">
    <property type="component" value="Unassembled WGS sequence"/>
</dbReference>
<dbReference type="PANTHER" id="PTHR13261">
    <property type="entry name" value="BRCA2 AND CDKN1A INTERACTING PROTEIN"/>
    <property type="match status" value="1"/>
</dbReference>
<dbReference type="InterPro" id="IPR025602">
    <property type="entry name" value="BCP1_family"/>
</dbReference>